<evidence type="ECO:0000259" key="10">
    <source>
        <dbReference type="PROSITE" id="PS50175"/>
    </source>
</evidence>
<dbReference type="SUPFAM" id="SSF56672">
    <property type="entry name" value="DNA/RNA polymerases"/>
    <property type="match status" value="1"/>
</dbReference>
<keyword evidence="6" id="KW-0378">Hydrolase</keyword>
<dbReference type="Pfam" id="PF23309">
    <property type="entry name" value="DUF7083"/>
    <property type="match status" value="1"/>
</dbReference>
<dbReference type="Gene3D" id="3.30.70.270">
    <property type="match status" value="2"/>
</dbReference>
<sequence>MEALLERMVANMEQQNARMEQQDARMEQLMKKLTTEPTTQPCSQNVPTPSPQAARLEELAQAIQTFHYDPEEDQTFANWWDRYGDIFEKDAAQWSDDTRSRLLLRKLDEQAYQRLTHVVAPVKPKDMAFNALVDQLKEVFTATETLFNIRHNILRTKRIHSEDVATYGARINHLSQKFQFKTMEEDEFKCLLFVSGLSNPGDEQLRTVALNKMSQDPALKLMDLVKECGRVQTVNMDKKLIADKPTPTQTFAVDKRRLTKQATKKVRTAWTRQCWNCKGDHHSRECTKSPARCSQCHQKGHIQEFCDKAKKSAARKINSVRVSATSGSTATTGRAYTTIKINEDNIRFLVDTAADITVIAPQTWKSLGSPPLDKPDVTARTATGEPRSLKGVFKCTYQLGSSQTQHGCCYVWKETEGADLLGLPWLKQIGFMDMTHSMLQQIAANVHSLETQKPSFSDDIRKMFPHLTDGSHGHCRTMKAQLTLKKDAKPKFCRPRPVPFHAEATIDEELDRLQAMGTLSKIQTSSWAAPIVVVKKANGKLRVCADFSTGLNEALEDYHHPLPLPASIFATLSGGVRFSQIDLRDAYLQVELDEDSRKLAVINTHRGLFAYNRLAFGIKSAPGIFQQIMDTVLAGAAGAAAYLDDVIVTGRTIEEHDKNVLEVLRRLNEAGFRLQMEKCSFGLEQIKYLGRIISKEGHLPDPKKTEAIKKMPQPEDASQLRSFLGMVNYYASFVPNLHRMRAPLDGLLKKDVEWYFGPDQMQAVEAIKNTLLSDLLLVHYDPNLPIVVAADASQYGIGYVISHRFPDGTEKAVAHAARTLSDAERNYSQIEKEGLALVSAVRKFHRMIWGRRFTLLTDHMPLLKIFGSKTGIPSYTAARLQRWATTLLGYEFNIEYRRTTEFGQADALSRLIAERSMDQEDAVIAAFTSSPNSPLLDGLPVTHEEVTQATEEDEDLCLVKKLLSEGRLDQLRNSPLQCFYLRRQELSVFSDCLMLADRVVLPAKLRRRMLKQLHRGHPGMERMKRLARKMVFWPQMNEDVEDFVRSCAPCANAAKKPELAPLSSWNLPTKPWQRLHIDFAGPLDDIWYLIVVDALSKWPEVIPMKTTTSKKTTEVLDDLFTQHGLPEVLVSDNGSQFCSEEFSLFCLRRGIQHIKSPPYHPQSNGQAERFVDTFKRTTKKLLAGGGRMKQIINEFLSAYRTTPRPDGTSPAEKLMGRKFRTVHDMINPVEASPIRKDRRMETAFNKQHRVKDRRFRPGDTVQMSTSYGFKRTPDWKDATVLRRLGSRMYLVEADGRRHRRHINQLRKRFHYATDDADLHLLLDAFKIPKQTTAVDPLAEQQLGSESSGRPDDINEDRSQTGPNDAHTQPPDQGPPLRRSQRHRRAPLKLILDPGRKRYLETRQL</sequence>
<accession>A0AA39IB51</accession>
<dbReference type="GO" id="GO:0003676">
    <property type="term" value="F:nucleic acid binding"/>
    <property type="evidence" value="ECO:0007669"/>
    <property type="project" value="InterPro"/>
</dbReference>
<feature type="compositionally biased region" description="Basic and acidic residues" evidence="9">
    <location>
        <begin position="1393"/>
        <end position="1404"/>
    </location>
</feature>
<keyword evidence="3" id="KW-0548">Nucleotidyltransferase</keyword>
<keyword evidence="2" id="KW-0808">Transferase</keyword>
<evidence type="ECO:0000256" key="5">
    <source>
        <dbReference type="ARBA" id="ARBA00022759"/>
    </source>
</evidence>
<dbReference type="InterPro" id="IPR036397">
    <property type="entry name" value="RNaseH_sf"/>
</dbReference>
<dbReference type="GO" id="GO:0006508">
    <property type="term" value="P:proteolysis"/>
    <property type="evidence" value="ECO:0007669"/>
    <property type="project" value="InterPro"/>
</dbReference>
<feature type="domain" description="Peptidase A2" evidence="10">
    <location>
        <begin position="346"/>
        <end position="392"/>
    </location>
</feature>
<evidence type="ECO:0000313" key="14">
    <source>
        <dbReference type="Proteomes" id="UP001175271"/>
    </source>
</evidence>
<gene>
    <name evidence="13" type="ORF">QR680_014328</name>
</gene>
<dbReference type="InterPro" id="IPR021109">
    <property type="entry name" value="Peptidase_aspartic_dom_sf"/>
</dbReference>
<dbReference type="Pfam" id="PF17917">
    <property type="entry name" value="RT_RNaseH"/>
    <property type="match status" value="1"/>
</dbReference>
<evidence type="ECO:0000256" key="2">
    <source>
        <dbReference type="ARBA" id="ARBA00022679"/>
    </source>
</evidence>
<dbReference type="CDD" id="cd09274">
    <property type="entry name" value="RNase_HI_RT_Ty3"/>
    <property type="match status" value="1"/>
</dbReference>
<dbReference type="GO" id="GO:0004190">
    <property type="term" value="F:aspartic-type endopeptidase activity"/>
    <property type="evidence" value="ECO:0007669"/>
    <property type="project" value="InterPro"/>
</dbReference>
<dbReference type="SUPFAM" id="SSF50630">
    <property type="entry name" value="Acid proteases"/>
    <property type="match status" value="1"/>
</dbReference>
<name>A0AA39IB51_9BILA</name>
<keyword evidence="5" id="KW-0255">Endonuclease</keyword>
<dbReference type="SUPFAM" id="SSF53098">
    <property type="entry name" value="Ribonuclease H-like"/>
    <property type="match status" value="1"/>
</dbReference>
<dbReference type="EC" id="2.7.7.49" evidence="1"/>
<evidence type="ECO:0000256" key="7">
    <source>
        <dbReference type="ARBA" id="ARBA00022918"/>
    </source>
</evidence>
<dbReference type="Gene3D" id="3.30.420.10">
    <property type="entry name" value="Ribonuclease H-like superfamily/Ribonuclease H"/>
    <property type="match status" value="1"/>
</dbReference>
<dbReference type="PROSITE" id="PS50878">
    <property type="entry name" value="RT_POL"/>
    <property type="match status" value="1"/>
</dbReference>
<dbReference type="Pfam" id="PF13975">
    <property type="entry name" value="gag-asp_proteas"/>
    <property type="match status" value="1"/>
</dbReference>
<dbReference type="Gene3D" id="3.10.10.10">
    <property type="entry name" value="HIV Type 1 Reverse Transcriptase, subunit A, domain 1"/>
    <property type="match status" value="1"/>
</dbReference>
<dbReference type="Gene3D" id="1.10.340.70">
    <property type="match status" value="1"/>
</dbReference>
<keyword evidence="7" id="KW-0695">RNA-directed DNA polymerase</keyword>
<feature type="coiled-coil region" evidence="8">
    <location>
        <begin position="2"/>
        <end position="36"/>
    </location>
</feature>
<dbReference type="InterPro" id="IPR001995">
    <property type="entry name" value="Peptidase_A2_cat"/>
</dbReference>
<dbReference type="InterPro" id="IPR001584">
    <property type="entry name" value="Integrase_cat-core"/>
</dbReference>
<evidence type="ECO:0000256" key="9">
    <source>
        <dbReference type="SAM" id="MobiDB-lite"/>
    </source>
</evidence>
<feature type="compositionally biased region" description="Polar residues" evidence="9">
    <location>
        <begin position="1359"/>
        <end position="1370"/>
    </location>
</feature>
<dbReference type="EMBL" id="JAUCMV010000002">
    <property type="protein sequence ID" value="KAK0419802.1"/>
    <property type="molecule type" value="Genomic_DNA"/>
</dbReference>
<feature type="compositionally biased region" description="Basic and acidic residues" evidence="9">
    <location>
        <begin position="1348"/>
        <end position="1358"/>
    </location>
</feature>
<dbReference type="GO" id="GO:0004519">
    <property type="term" value="F:endonuclease activity"/>
    <property type="evidence" value="ECO:0007669"/>
    <property type="project" value="UniProtKB-KW"/>
</dbReference>
<dbReference type="FunFam" id="3.30.420.10:FF:000063">
    <property type="entry name" value="Retrovirus-related Pol polyprotein from transposon 297-like Protein"/>
    <property type="match status" value="1"/>
</dbReference>
<feature type="region of interest" description="Disordered" evidence="9">
    <location>
        <begin position="1334"/>
        <end position="1404"/>
    </location>
</feature>
<feature type="domain" description="Reverse transcriptase" evidence="11">
    <location>
        <begin position="515"/>
        <end position="693"/>
    </location>
</feature>
<dbReference type="Gene3D" id="2.40.70.10">
    <property type="entry name" value="Acid Proteases"/>
    <property type="match status" value="1"/>
</dbReference>
<dbReference type="InterPro" id="IPR043502">
    <property type="entry name" value="DNA/RNA_pol_sf"/>
</dbReference>
<dbReference type="PROSITE" id="PS50994">
    <property type="entry name" value="INTEGRASE"/>
    <property type="match status" value="1"/>
</dbReference>
<dbReference type="FunFam" id="1.10.340.70:FF:000003">
    <property type="entry name" value="Protein CBG25708"/>
    <property type="match status" value="1"/>
</dbReference>
<dbReference type="InterPro" id="IPR000477">
    <property type="entry name" value="RT_dom"/>
</dbReference>
<evidence type="ECO:0000259" key="12">
    <source>
        <dbReference type="PROSITE" id="PS50994"/>
    </source>
</evidence>
<dbReference type="PANTHER" id="PTHR37984">
    <property type="entry name" value="PROTEIN CBG26694"/>
    <property type="match status" value="1"/>
</dbReference>
<dbReference type="InterPro" id="IPR041373">
    <property type="entry name" value="RT_RNaseH"/>
</dbReference>
<dbReference type="Pfam" id="PF17921">
    <property type="entry name" value="Integrase_H2C2"/>
    <property type="match status" value="1"/>
</dbReference>
<reference evidence="13" key="1">
    <citation type="submission" date="2023-06" db="EMBL/GenBank/DDBJ databases">
        <title>Genomic analysis of the entomopathogenic nematode Steinernema hermaphroditum.</title>
        <authorList>
            <person name="Schwarz E.M."/>
            <person name="Heppert J.K."/>
            <person name="Baniya A."/>
            <person name="Schwartz H.T."/>
            <person name="Tan C.-H."/>
            <person name="Antoshechkin I."/>
            <person name="Sternberg P.W."/>
            <person name="Goodrich-Blair H."/>
            <person name="Dillman A.R."/>
        </authorList>
    </citation>
    <scope>NUCLEOTIDE SEQUENCE</scope>
    <source>
        <strain evidence="13">PS9179</strain>
        <tissue evidence="13">Whole animal</tissue>
    </source>
</reference>
<dbReference type="InterPro" id="IPR043128">
    <property type="entry name" value="Rev_trsase/Diguanyl_cyclase"/>
</dbReference>
<dbReference type="InterPro" id="IPR055510">
    <property type="entry name" value="DUF7083"/>
</dbReference>
<evidence type="ECO:0000256" key="1">
    <source>
        <dbReference type="ARBA" id="ARBA00012493"/>
    </source>
</evidence>
<evidence type="ECO:0000256" key="6">
    <source>
        <dbReference type="ARBA" id="ARBA00022801"/>
    </source>
</evidence>
<dbReference type="Proteomes" id="UP001175271">
    <property type="component" value="Unassembled WGS sequence"/>
</dbReference>
<keyword evidence="8" id="KW-0175">Coiled coil</keyword>
<dbReference type="Pfam" id="PF00078">
    <property type="entry name" value="RVT_1"/>
    <property type="match status" value="1"/>
</dbReference>
<dbReference type="InterPro" id="IPR012337">
    <property type="entry name" value="RNaseH-like_sf"/>
</dbReference>
<dbReference type="CDD" id="cd01647">
    <property type="entry name" value="RT_LTR"/>
    <property type="match status" value="1"/>
</dbReference>
<dbReference type="PANTHER" id="PTHR37984:SF5">
    <property type="entry name" value="PROTEIN NYNRIN-LIKE"/>
    <property type="match status" value="1"/>
</dbReference>
<evidence type="ECO:0000259" key="11">
    <source>
        <dbReference type="PROSITE" id="PS50878"/>
    </source>
</evidence>
<evidence type="ECO:0000313" key="13">
    <source>
        <dbReference type="EMBL" id="KAK0419802.1"/>
    </source>
</evidence>
<feature type="domain" description="Integrase catalytic" evidence="12">
    <location>
        <begin position="1067"/>
        <end position="1218"/>
    </location>
</feature>
<proteinExistence type="predicted"/>
<evidence type="ECO:0000256" key="4">
    <source>
        <dbReference type="ARBA" id="ARBA00022722"/>
    </source>
</evidence>
<dbReference type="FunFam" id="3.10.20.370:FF:000001">
    <property type="entry name" value="Retrovirus-related Pol polyprotein from transposon 17.6-like protein"/>
    <property type="match status" value="1"/>
</dbReference>
<evidence type="ECO:0000256" key="3">
    <source>
        <dbReference type="ARBA" id="ARBA00022695"/>
    </source>
</evidence>
<dbReference type="Pfam" id="PF00665">
    <property type="entry name" value="rve"/>
    <property type="match status" value="1"/>
</dbReference>
<dbReference type="GO" id="GO:0003964">
    <property type="term" value="F:RNA-directed DNA polymerase activity"/>
    <property type="evidence" value="ECO:0007669"/>
    <property type="project" value="UniProtKB-KW"/>
</dbReference>
<dbReference type="FunFam" id="3.30.70.270:FF:000020">
    <property type="entry name" value="Transposon Tf2-6 polyprotein-like Protein"/>
    <property type="match status" value="1"/>
</dbReference>
<comment type="caution">
    <text evidence="13">The sequence shown here is derived from an EMBL/GenBank/DDBJ whole genome shotgun (WGS) entry which is preliminary data.</text>
</comment>
<keyword evidence="14" id="KW-1185">Reference proteome</keyword>
<dbReference type="GO" id="GO:0042575">
    <property type="term" value="C:DNA polymerase complex"/>
    <property type="evidence" value="ECO:0007669"/>
    <property type="project" value="UniProtKB-ARBA"/>
</dbReference>
<dbReference type="PROSITE" id="PS50175">
    <property type="entry name" value="ASP_PROT_RETROV"/>
    <property type="match status" value="1"/>
</dbReference>
<dbReference type="Gene3D" id="4.10.60.10">
    <property type="entry name" value="Zinc finger, CCHC-type"/>
    <property type="match status" value="1"/>
</dbReference>
<keyword evidence="4" id="KW-0540">Nuclease</keyword>
<dbReference type="InterPro" id="IPR041588">
    <property type="entry name" value="Integrase_H2C2"/>
</dbReference>
<organism evidence="13 14">
    <name type="scientific">Steinernema hermaphroditum</name>
    <dbReference type="NCBI Taxonomy" id="289476"/>
    <lineage>
        <taxon>Eukaryota</taxon>
        <taxon>Metazoa</taxon>
        <taxon>Ecdysozoa</taxon>
        <taxon>Nematoda</taxon>
        <taxon>Chromadorea</taxon>
        <taxon>Rhabditida</taxon>
        <taxon>Tylenchina</taxon>
        <taxon>Panagrolaimomorpha</taxon>
        <taxon>Strongyloidoidea</taxon>
        <taxon>Steinernematidae</taxon>
        <taxon>Steinernema</taxon>
    </lineage>
</organism>
<dbReference type="GO" id="GO:0015074">
    <property type="term" value="P:DNA integration"/>
    <property type="evidence" value="ECO:0007669"/>
    <property type="project" value="InterPro"/>
</dbReference>
<protein>
    <recommendedName>
        <fullName evidence="1">RNA-directed DNA polymerase</fullName>
        <ecNumber evidence="1">2.7.7.49</ecNumber>
    </recommendedName>
</protein>
<dbReference type="InterPro" id="IPR050951">
    <property type="entry name" value="Retrovirus_Pol_polyprotein"/>
</dbReference>
<evidence type="ECO:0000256" key="8">
    <source>
        <dbReference type="SAM" id="Coils"/>
    </source>
</evidence>